<reference evidence="1" key="2">
    <citation type="submission" date="2018-08" db="EMBL/GenBank/DDBJ databases">
        <title>Oryza rufipogon genomic DNA, chromosome 11, BAC clone:ORUFIb0057L17.</title>
        <authorList>
            <person name="Wu J."/>
            <person name="Kanamori H."/>
        </authorList>
    </citation>
    <scope>NUCLEOTIDE SEQUENCE</scope>
    <source>
        <strain evidence="1">W1943</strain>
    </source>
</reference>
<sequence>MAKPACTLMAREAENGIHDPMKDSPMQVSNRMLHVYNVGTLAFSSSVSEGDSKTKLITVELRTMMSY</sequence>
<dbReference type="AlphaFoldDB" id="A0A679BDY9"/>
<dbReference type="EMBL" id="AP018884">
    <property type="protein sequence ID" value="BBF90060.1"/>
    <property type="molecule type" value="Genomic_DNA"/>
</dbReference>
<dbReference type="EMBL" id="AP018885">
    <property type="protein sequence ID" value="BBF90066.1"/>
    <property type="molecule type" value="Genomic_DNA"/>
</dbReference>
<gene>
    <name evidence="2" type="primary">ORUFIa0098F13.6</name>
    <name evidence="1" type="synonym">ORUFIb0057L17.49</name>
</gene>
<protein>
    <submittedName>
        <fullName evidence="2">Uncharacterized protein</fullName>
    </submittedName>
</protein>
<evidence type="ECO:0000313" key="1">
    <source>
        <dbReference type="EMBL" id="BBF90060.1"/>
    </source>
</evidence>
<reference evidence="2" key="1">
    <citation type="submission" date="2018-08" db="EMBL/GenBank/DDBJ databases">
        <title>Oryza rufipogon genomic DNA, chromosome 11, BAC clone:ORUFIa0098F13.</title>
        <authorList>
            <person name="Wu J."/>
            <person name="Kanamori H."/>
        </authorList>
    </citation>
    <scope>NUCLEOTIDE SEQUENCE</scope>
    <source>
        <strain evidence="2">W1943</strain>
    </source>
</reference>
<organism evidence="2">
    <name type="scientific">Oryza rufipogon</name>
    <name type="common">Brownbeard rice</name>
    <name type="synonym">Asian wild rice</name>
    <dbReference type="NCBI Taxonomy" id="4529"/>
    <lineage>
        <taxon>Eukaryota</taxon>
        <taxon>Viridiplantae</taxon>
        <taxon>Streptophyta</taxon>
        <taxon>Embryophyta</taxon>
        <taxon>Tracheophyta</taxon>
        <taxon>Spermatophyta</taxon>
        <taxon>Magnoliopsida</taxon>
        <taxon>Liliopsida</taxon>
        <taxon>Poales</taxon>
        <taxon>Poaceae</taxon>
        <taxon>BOP clade</taxon>
        <taxon>Oryzoideae</taxon>
        <taxon>Oryzeae</taxon>
        <taxon>Oryzinae</taxon>
        <taxon>Oryza</taxon>
    </lineage>
</organism>
<name>A0A679BDY9_ORYRU</name>
<evidence type="ECO:0000313" key="2">
    <source>
        <dbReference type="EMBL" id="BBF90066.1"/>
    </source>
</evidence>
<proteinExistence type="predicted"/>
<accession>A0A679BDY9</accession>